<evidence type="ECO:0000256" key="1">
    <source>
        <dbReference type="SAM" id="Coils"/>
    </source>
</evidence>
<reference evidence="3 4" key="1">
    <citation type="journal article" date="2007" name="Science">
        <title>Sea anemone genome reveals ancestral eumetazoan gene repertoire and genomic organization.</title>
        <authorList>
            <person name="Putnam N.H."/>
            <person name="Srivastava M."/>
            <person name="Hellsten U."/>
            <person name="Dirks B."/>
            <person name="Chapman J."/>
            <person name="Salamov A."/>
            <person name="Terry A."/>
            <person name="Shapiro H."/>
            <person name="Lindquist E."/>
            <person name="Kapitonov V.V."/>
            <person name="Jurka J."/>
            <person name="Genikhovich G."/>
            <person name="Grigoriev I.V."/>
            <person name="Lucas S.M."/>
            <person name="Steele R.E."/>
            <person name="Finnerty J.R."/>
            <person name="Technau U."/>
            <person name="Martindale M.Q."/>
            <person name="Rokhsar D.S."/>
        </authorList>
    </citation>
    <scope>NUCLEOTIDE SEQUENCE [LARGE SCALE GENOMIC DNA]</scope>
    <source>
        <strain evidence="4">CH2 X CH6</strain>
    </source>
</reference>
<keyword evidence="4" id="KW-1185">Reference proteome</keyword>
<dbReference type="PhylomeDB" id="A7SH84"/>
<evidence type="ECO:0000313" key="3">
    <source>
        <dbReference type="EMBL" id="EDO36915.1"/>
    </source>
</evidence>
<gene>
    <name evidence="3" type="ORF">NEMVEDRAFT_v1g212251</name>
</gene>
<name>A7SH84_NEMVE</name>
<accession>A7SH84</accession>
<dbReference type="InParanoid" id="A7SH84"/>
<feature type="region of interest" description="Disordered" evidence="2">
    <location>
        <begin position="125"/>
        <end position="183"/>
    </location>
</feature>
<dbReference type="Proteomes" id="UP000001593">
    <property type="component" value="Unassembled WGS sequence"/>
</dbReference>
<evidence type="ECO:0000256" key="2">
    <source>
        <dbReference type="SAM" id="MobiDB-lite"/>
    </source>
</evidence>
<dbReference type="PANTHER" id="PTHR33309:SF1">
    <property type="entry name" value="MYB_SANT-LIKE DNA-BINDING DOMAIN-CONTAINING PROTEIN"/>
    <property type="match status" value="1"/>
</dbReference>
<proteinExistence type="predicted"/>
<protein>
    <submittedName>
        <fullName evidence="3">Uncharacterized protein</fullName>
    </submittedName>
</protein>
<dbReference type="AlphaFoldDB" id="A7SH84"/>
<feature type="compositionally biased region" description="Basic and acidic residues" evidence="2">
    <location>
        <begin position="125"/>
        <end position="171"/>
    </location>
</feature>
<dbReference type="OMA" id="NNDEPKH"/>
<keyword evidence="1" id="KW-0175">Coiled coil</keyword>
<sequence length="270" mass="31847">MKYYEGKESGVHALVAQKDQPNPAMKWTNAHDTLLDREILTNEPSICRNGSQERGEIWSTIATILNPIEEPVFKVSQRSVRDRYFYTLEKNYKDKVKAEARASGICPSEKTDVDQGVQNIMELFEHDSENQKRSEQKKHTDEDKAKAEEMQKQSLETFKESRKRENNDEPKHKKRKATGSDKMMYLKERGEIKDRNRAEELKLRKAEITEQADARKAELEIKRQELQDRKHKQPMQQQQMQQQQAALMMTLMEKVLKNKKPYSMIVYCFY</sequence>
<dbReference type="EMBL" id="DS469658">
    <property type="protein sequence ID" value="EDO36915.1"/>
    <property type="molecule type" value="Genomic_DNA"/>
</dbReference>
<organism evidence="3 4">
    <name type="scientific">Nematostella vectensis</name>
    <name type="common">Starlet sea anemone</name>
    <dbReference type="NCBI Taxonomy" id="45351"/>
    <lineage>
        <taxon>Eukaryota</taxon>
        <taxon>Metazoa</taxon>
        <taxon>Cnidaria</taxon>
        <taxon>Anthozoa</taxon>
        <taxon>Hexacorallia</taxon>
        <taxon>Actiniaria</taxon>
        <taxon>Edwardsiidae</taxon>
        <taxon>Nematostella</taxon>
    </lineage>
</organism>
<evidence type="ECO:0000313" key="4">
    <source>
        <dbReference type="Proteomes" id="UP000001593"/>
    </source>
</evidence>
<dbReference type="HOGENOM" id="CLU_1031721_0_0_1"/>
<dbReference type="PANTHER" id="PTHR33309">
    <property type="entry name" value="KERATIN, ULTRA HIGH-SULFUR MATRIX PROTEIN-LIKE"/>
    <property type="match status" value="1"/>
</dbReference>
<feature type="coiled-coil region" evidence="1">
    <location>
        <begin position="198"/>
        <end position="229"/>
    </location>
</feature>